<evidence type="ECO:0000313" key="2">
    <source>
        <dbReference type="EMBL" id="KAF5404693.1"/>
    </source>
</evidence>
<reference evidence="2" key="1">
    <citation type="submission" date="2019-05" db="EMBL/GenBank/DDBJ databases">
        <title>Annotation for the trematode Paragonimus heterotremus.</title>
        <authorList>
            <person name="Choi Y.-J."/>
        </authorList>
    </citation>
    <scope>NUCLEOTIDE SEQUENCE</scope>
    <source>
        <strain evidence="2">LC</strain>
    </source>
</reference>
<evidence type="ECO:0000313" key="3">
    <source>
        <dbReference type="Proteomes" id="UP000748531"/>
    </source>
</evidence>
<organism evidence="2 3">
    <name type="scientific">Paragonimus heterotremus</name>
    <dbReference type="NCBI Taxonomy" id="100268"/>
    <lineage>
        <taxon>Eukaryota</taxon>
        <taxon>Metazoa</taxon>
        <taxon>Spiralia</taxon>
        <taxon>Lophotrochozoa</taxon>
        <taxon>Platyhelminthes</taxon>
        <taxon>Trematoda</taxon>
        <taxon>Digenea</taxon>
        <taxon>Plagiorchiida</taxon>
        <taxon>Troglotremata</taxon>
        <taxon>Troglotrematidae</taxon>
        <taxon>Paragonimus</taxon>
    </lineage>
</organism>
<dbReference type="SUPFAM" id="SSF47473">
    <property type="entry name" value="EF-hand"/>
    <property type="match status" value="1"/>
</dbReference>
<sequence length="553" mass="63287">MYYWPSSVEWTALFMRQLCISTEIIFNRTKFLENLQATCQFGGKVNFLLLLTYCSIALHFRISHYTSLYTSWNTEVNLRKTESTSCLGKNSSNPLRSLTASLFSTAALRHIPPFFAFEISNHIGSSLSFVRNYYTISSKNGSLKTLLFILCILLCRLTTCESIKLTQSNQRSMKGSRYNFQRQVNELNPNTPRVYMPPLDLGFRGLTSASDHEAMDGSAHNLAQNYQSDESENKPSLIKQPRLPMASKQVAQNLFLSGRQNPTASESTTYNLLGKTHIPSGFQSSLYANREEGNSQYNWDPQNVYAAREFRPLHETFRNAPQYDAGDRQNSYESSINNFRRKDLTFGGKPNTPYKNPYAQWQANQYGKSRQTFDWNTNVYQTDQRKPAPVSQSAWYDANQPWNGEHTGWMDPLDSMEHSSELSQVHMETLAVGHPSNYQEITEEEVRRRMQEYNKDILANSNLNLPALPSLPEQNSNSQTARHLGTSQRNTGLLLVGSKEHDKTVRNFQSLASEWSLTGVETLFDEIDTNRDGMIKIEELRNFLWLHEVAVPN</sequence>
<dbReference type="Proteomes" id="UP000748531">
    <property type="component" value="Unassembled WGS sequence"/>
</dbReference>
<evidence type="ECO:0000259" key="1">
    <source>
        <dbReference type="PROSITE" id="PS50222"/>
    </source>
</evidence>
<feature type="domain" description="EF-hand" evidence="1">
    <location>
        <begin position="515"/>
        <end position="550"/>
    </location>
</feature>
<dbReference type="AlphaFoldDB" id="A0A8J4WJ29"/>
<dbReference type="EMBL" id="LUCH01000625">
    <property type="protein sequence ID" value="KAF5404693.1"/>
    <property type="molecule type" value="Genomic_DNA"/>
</dbReference>
<dbReference type="GO" id="GO:0005509">
    <property type="term" value="F:calcium ion binding"/>
    <property type="evidence" value="ECO:0007669"/>
    <property type="project" value="InterPro"/>
</dbReference>
<protein>
    <recommendedName>
        <fullName evidence="1">EF-hand domain-containing protein</fullName>
    </recommendedName>
</protein>
<name>A0A8J4WJ29_9TREM</name>
<dbReference type="InterPro" id="IPR002048">
    <property type="entry name" value="EF_hand_dom"/>
</dbReference>
<accession>A0A8J4WJ29</accession>
<dbReference type="PROSITE" id="PS50222">
    <property type="entry name" value="EF_HAND_2"/>
    <property type="match status" value="1"/>
</dbReference>
<dbReference type="OrthoDB" id="6284737at2759"/>
<comment type="caution">
    <text evidence="2">The sequence shown here is derived from an EMBL/GenBank/DDBJ whole genome shotgun (WGS) entry which is preliminary data.</text>
</comment>
<keyword evidence="3" id="KW-1185">Reference proteome</keyword>
<proteinExistence type="predicted"/>
<dbReference type="InterPro" id="IPR011992">
    <property type="entry name" value="EF-hand-dom_pair"/>
</dbReference>
<gene>
    <name evidence="2" type="ORF">PHET_01885</name>
</gene>